<comment type="caution">
    <text evidence="2">The sequence shown here is derived from an EMBL/GenBank/DDBJ whole genome shotgun (WGS) entry which is preliminary data.</text>
</comment>
<dbReference type="EMBL" id="JBFOLJ010000027">
    <property type="protein sequence ID" value="KAL2458698.1"/>
    <property type="molecule type" value="Genomic_DNA"/>
</dbReference>
<gene>
    <name evidence="2" type="ORF">Fot_55487</name>
</gene>
<keyword evidence="3" id="KW-1185">Reference proteome</keyword>
<feature type="region of interest" description="Disordered" evidence="1">
    <location>
        <begin position="1"/>
        <end position="31"/>
    </location>
</feature>
<evidence type="ECO:0000313" key="3">
    <source>
        <dbReference type="Proteomes" id="UP001604277"/>
    </source>
</evidence>
<reference evidence="3" key="1">
    <citation type="submission" date="2024-07" db="EMBL/GenBank/DDBJ databases">
        <title>Two chromosome-level genome assemblies of Korean endemic species Abeliophyllum distichum and Forsythia ovata (Oleaceae).</title>
        <authorList>
            <person name="Jang H."/>
        </authorList>
    </citation>
    <scope>NUCLEOTIDE SEQUENCE [LARGE SCALE GENOMIC DNA]</scope>
</reference>
<evidence type="ECO:0000256" key="1">
    <source>
        <dbReference type="SAM" id="MobiDB-lite"/>
    </source>
</evidence>
<dbReference type="AlphaFoldDB" id="A0ABD1P4B0"/>
<sequence length="163" mass="17785">MVETSSSFGSSSSSPSMSNMPPNKIRIESAPPTHFGGVATVPLIVGVNTVAVTSKHLSRVISDNEKSDHGAPTRLWKPPFPLQPMQRKLVDVYNLPSPDSKHAEGYSLSKSNSVAKYLIPDQIFALDSTVFFCLINYISHKYYRGILGGWETLQDFTAINGGI</sequence>
<dbReference type="Proteomes" id="UP001604277">
    <property type="component" value="Unassembled WGS sequence"/>
</dbReference>
<organism evidence="2 3">
    <name type="scientific">Forsythia ovata</name>
    <dbReference type="NCBI Taxonomy" id="205694"/>
    <lineage>
        <taxon>Eukaryota</taxon>
        <taxon>Viridiplantae</taxon>
        <taxon>Streptophyta</taxon>
        <taxon>Embryophyta</taxon>
        <taxon>Tracheophyta</taxon>
        <taxon>Spermatophyta</taxon>
        <taxon>Magnoliopsida</taxon>
        <taxon>eudicotyledons</taxon>
        <taxon>Gunneridae</taxon>
        <taxon>Pentapetalae</taxon>
        <taxon>asterids</taxon>
        <taxon>lamiids</taxon>
        <taxon>Lamiales</taxon>
        <taxon>Oleaceae</taxon>
        <taxon>Forsythieae</taxon>
        <taxon>Forsythia</taxon>
    </lineage>
</organism>
<name>A0ABD1P4B0_9LAMI</name>
<protein>
    <submittedName>
        <fullName evidence="2">Uncharacterized protein</fullName>
    </submittedName>
</protein>
<accession>A0ABD1P4B0</accession>
<feature type="compositionally biased region" description="Low complexity" evidence="1">
    <location>
        <begin position="1"/>
        <end position="18"/>
    </location>
</feature>
<evidence type="ECO:0000313" key="2">
    <source>
        <dbReference type="EMBL" id="KAL2458698.1"/>
    </source>
</evidence>
<proteinExistence type="predicted"/>